<evidence type="ECO:0000256" key="4">
    <source>
        <dbReference type="ARBA" id="ARBA00022598"/>
    </source>
</evidence>
<dbReference type="InterPro" id="IPR023168">
    <property type="entry name" value="GatB_Yqey_C_2"/>
</dbReference>
<keyword evidence="5 11" id="KW-0547">Nucleotide-binding</keyword>
<dbReference type="GO" id="GO:0006412">
    <property type="term" value="P:translation"/>
    <property type="evidence" value="ECO:0007669"/>
    <property type="project" value="UniProtKB-UniRule"/>
</dbReference>
<name>A0A1Q8YIC9_9BURK</name>
<dbReference type="HAMAP" id="MF_00121">
    <property type="entry name" value="GatB"/>
    <property type="match status" value="1"/>
</dbReference>
<comment type="subunit">
    <text evidence="2 11">Heterotrimer of A, B and C subunits.</text>
</comment>
<dbReference type="GO" id="GO:0016740">
    <property type="term" value="F:transferase activity"/>
    <property type="evidence" value="ECO:0007669"/>
    <property type="project" value="UniProtKB-KW"/>
</dbReference>
<dbReference type="STRING" id="81479.RA876_18105"/>
<dbReference type="SMART" id="SM00845">
    <property type="entry name" value="GatB_Yqey"/>
    <property type="match status" value="1"/>
</dbReference>
<dbReference type="InterPro" id="IPR003789">
    <property type="entry name" value="Asn/Gln_tRNA_amidoTrase-B-like"/>
</dbReference>
<evidence type="ECO:0000256" key="5">
    <source>
        <dbReference type="ARBA" id="ARBA00022741"/>
    </source>
</evidence>
<dbReference type="NCBIfam" id="NF004012">
    <property type="entry name" value="PRK05477.1-2"/>
    <property type="match status" value="1"/>
</dbReference>
<dbReference type="SUPFAM" id="SSF89095">
    <property type="entry name" value="GatB/YqeY motif"/>
    <property type="match status" value="1"/>
</dbReference>
<dbReference type="PANTHER" id="PTHR11659:SF0">
    <property type="entry name" value="GLUTAMYL-TRNA(GLN) AMIDOTRANSFERASE SUBUNIT B, MITOCHONDRIAL"/>
    <property type="match status" value="1"/>
</dbReference>
<dbReference type="EC" id="6.3.5.-" evidence="11"/>
<evidence type="ECO:0000259" key="12">
    <source>
        <dbReference type="SMART" id="SM00845"/>
    </source>
</evidence>
<evidence type="ECO:0000256" key="3">
    <source>
        <dbReference type="ARBA" id="ARBA00016923"/>
    </source>
</evidence>
<dbReference type="Proteomes" id="UP000185911">
    <property type="component" value="Unassembled WGS sequence"/>
</dbReference>
<gene>
    <name evidence="11 13" type="primary">gatB</name>
    <name evidence="13" type="ORF">BLL52_0833</name>
</gene>
<keyword evidence="13" id="KW-0808">Transferase</keyword>
<dbReference type="InterPro" id="IPR017959">
    <property type="entry name" value="Asn/Gln-tRNA_amidoTrfase_suB/E"/>
</dbReference>
<dbReference type="InterPro" id="IPR018027">
    <property type="entry name" value="Asn/Gln_amidotransferase"/>
</dbReference>
<dbReference type="GO" id="GO:0050567">
    <property type="term" value="F:glutaminyl-tRNA synthase (glutamine-hydrolyzing) activity"/>
    <property type="evidence" value="ECO:0007669"/>
    <property type="project" value="UniProtKB-UniRule"/>
</dbReference>
<dbReference type="GO" id="GO:0070681">
    <property type="term" value="P:glutaminyl-tRNAGln biosynthesis via transamidation"/>
    <property type="evidence" value="ECO:0007669"/>
    <property type="project" value="TreeGrafter"/>
</dbReference>
<dbReference type="Pfam" id="PF02934">
    <property type="entry name" value="GatB_N"/>
    <property type="match status" value="1"/>
</dbReference>
<comment type="similarity">
    <text evidence="1 11">Belongs to the GatB/GatE family. GatB subfamily.</text>
</comment>
<reference evidence="13 14" key="1">
    <citation type="submission" date="2017-01" db="EMBL/GenBank/DDBJ databases">
        <title>Genome sequence of Rhodoferax antarcticus ANT.BR, a psychrophilic purple nonsulfur bacterium from an Antarctic microbial mat.</title>
        <authorList>
            <person name="Baker J."/>
            <person name="Riester C."/>
            <person name="Skinner B."/>
            <person name="Newell A."/>
            <person name="Swingley W."/>
            <person name="Madigan M."/>
            <person name="Jung D."/>
            <person name="Asao M."/>
            <person name="Chen M."/>
            <person name="Loughlin P."/>
            <person name="Pan H."/>
            <person name="Lin S."/>
            <person name="Li N."/>
            <person name="Shaw J."/>
            <person name="Prado M."/>
            <person name="Sherman C."/>
            <person name="Li X."/>
            <person name="Tang J."/>
            <person name="Blankenship R."/>
            <person name="Zhao T."/>
            <person name="Touchman J."/>
            <person name="Sattley M."/>
        </authorList>
    </citation>
    <scope>NUCLEOTIDE SEQUENCE [LARGE SCALE GENOMIC DNA]</scope>
    <source>
        <strain evidence="13 14">ANT.BR</strain>
    </source>
</reference>
<keyword evidence="4 11" id="KW-0436">Ligase</keyword>
<dbReference type="InterPro" id="IPR042114">
    <property type="entry name" value="GatB_C_1"/>
</dbReference>
<organism evidence="13 14">
    <name type="scientific">Rhodoferax antarcticus ANT.BR</name>
    <dbReference type="NCBI Taxonomy" id="1111071"/>
    <lineage>
        <taxon>Bacteria</taxon>
        <taxon>Pseudomonadati</taxon>
        <taxon>Pseudomonadota</taxon>
        <taxon>Betaproteobacteria</taxon>
        <taxon>Burkholderiales</taxon>
        <taxon>Comamonadaceae</taxon>
        <taxon>Rhodoferax</taxon>
    </lineage>
</organism>
<evidence type="ECO:0000256" key="9">
    <source>
        <dbReference type="ARBA" id="ARBA00047380"/>
    </source>
</evidence>
<evidence type="ECO:0000313" key="13">
    <source>
        <dbReference type="EMBL" id="OLP07737.1"/>
    </source>
</evidence>
<dbReference type="NCBIfam" id="NF004014">
    <property type="entry name" value="PRK05477.1-4"/>
    <property type="match status" value="1"/>
</dbReference>
<dbReference type="GO" id="GO:0050566">
    <property type="term" value="F:asparaginyl-tRNA synthase (glutamine-hydrolyzing) activity"/>
    <property type="evidence" value="ECO:0007669"/>
    <property type="project" value="RHEA"/>
</dbReference>
<evidence type="ECO:0000256" key="10">
    <source>
        <dbReference type="ARBA" id="ARBA00047913"/>
    </source>
</evidence>
<dbReference type="PANTHER" id="PTHR11659">
    <property type="entry name" value="GLUTAMYL-TRNA GLN AMIDOTRANSFERASE SUBUNIT B MITOCHONDRIAL AND PROKARYOTIC PET112-RELATED"/>
    <property type="match status" value="1"/>
</dbReference>
<comment type="function">
    <text evidence="8 11">Allows the formation of correctly charged Asn-tRNA(Asn) or Gln-tRNA(Gln) through the transamidation of misacylated Asp-tRNA(Asn) or Glu-tRNA(Gln) in organisms which lack either or both of asparaginyl-tRNA or glutaminyl-tRNA synthetases. The reaction takes place in the presence of glutamine and ATP through an activated phospho-Asp-tRNA(Asn) or phospho-Glu-tRNA(Gln).</text>
</comment>
<dbReference type="InterPro" id="IPR006075">
    <property type="entry name" value="Asn/Gln-tRNA_Trfase_suB/E_cat"/>
</dbReference>
<dbReference type="FunFam" id="1.10.150.380:FF:000001">
    <property type="entry name" value="Aspartyl/glutamyl-tRNA(Asn/Gln) amidotransferase subunit B"/>
    <property type="match status" value="1"/>
</dbReference>
<dbReference type="Pfam" id="PF02637">
    <property type="entry name" value="GatB_Yqey"/>
    <property type="match status" value="1"/>
</dbReference>
<dbReference type="AlphaFoldDB" id="A0A1Q8YIC9"/>
<keyword evidence="6 11" id="KW-0067">ATP-binding</keyword>
<comment type="catalytic activity">
    <reaction evidence="9 11">
        <text>L-aspartyl-tRNA(Asn) + L-glutamine + ATP + H2O = L-asparaginyl-tRNA(Asn) + L-glutamate + ADP + phosphate + 2 H(+)</text>
        <dbReference type="Rhea" id="RHEA:14513"/>
        <dbReference type="Rhea" id="RHEA-COMP:9674"/>
        <dbReference type="Rhea" id="RHEA-COMP:9677"/>
        <dbReference type="ChEBI" id="CHEBI:15377"/>
        <dbReference type="ChEBI" id="CHEBI:15378"/>
        <dbReference type="ChEBI" id="CHEBI:29985"/>
        <dbReference type="ChEBI" id="CHEBI:30616"/>
        <dbReference type="ChEBI" id="CHEBI:43474"/>
        <dbReference type="ChEBI" id="CHEBI:58359"/>
        <dbReference type="ChEBI" id="CHEBI:78515"/>
        <dbReference type="ChEBI" id="CHEBI:78516"/>
        <dbReference type="ChEBI" id="CHEBI:456216"/>
    </reaction>
</comment>
<dbReference type="Gene3D" id="1.10.150.380">
    <property type="entry name" value="GatB domain, N-terminal subdomain"/>
    <property type="match status" value="1"/>
</dbReference>
<keyword evidence="7 11" id="KW-0648">Protein biosynthesis</keyword>
<evidence type="ECO:0000256" key="7">
    <source>
        <dbReference type="ARBA" id="ARBA00022917"/>
    </source>
</evidence>
<dbReference type="EMBL" id="MSYM01000007">
    <property type="protein sequence ID" value="OLP07737.1"/>
    <property type="molecule type" value="Genomic_DNA"/>
</dbReference>
<sequence>MRGYEVVIGFETHAQLSTQSKIFSRAPTAFGAEPNTQACAVDLALPGTLPVMNKGAVERAIELGLALGSHIAPRSIFARKNYFYPDLPKGYQISQFEIPVVQGGSVEFYLETGKGAEAVLEKKSVRLVRAHLEEDAGKSLHEDFIGQTGIDLNRAGTPLLEIVTEPDMRSTAEAVAYAKELHKIVTWIGICDGNMQEGSFRCDANVSVRKPGAALGTRREIKNLNSFKFMQQAIDFEIRWQIEEIEDGRTIQQATVLFNPDTGETRAMRSKEDAADYRYFPDPDLPPLMIASEWVERVRAGMTELPRVMAARFCADYGLSDYDATTLTQSREVASYFEATVKACGQPKLVGNWIMGEVSRRLNASEADISACPVSAVQLGELVTRIQDGTISNNAAKQVMDALWADPQAQVDAIIEAKGLKQMNDTGALEKIVDAVLAANPKNVAEFRAGNAKALNALVGQIMKGSQGKANPQQVNDLLKQKLAG</sequence>
<evidence type="ECO:0000256" key="2">
    <source>
        <dbReference type="ARBA" id="ARBA00011123"/>
    </source>
</evidence>
<dbReference type="PROSITE" id="PS01234">
    <property type="entry name" value="GATB"/>
    <property type="match status" value="1"/>
</dbReference>
<dbReference type="InterPro" id="IPR017958">
    <property type="entry name" value="Gln-tRNA_amidoTrfase_suB_CS"/>
</dbReference>
<dbReference type="Gene3D" id="1.10.10.410">
    <property type="match status" value="1"/>
</dbReference>
<comment type="caution">
    <text evidence="13">The sequence shown here is derived from an EMBL/GenBank/DDBJ whole genome shotgun (WGS) entry which is preliminary data.</text>
</comment>
<evidence type="ECO:0000256" key="8">
    <source>
        <dbReference type="ARBA" id="ARBA00024799"/>
    </source>
</evidence>
<evidence type="ECO:0000256" key="1">
    <source>
        <dbReference type="ARBA" id="ARBA00005306"/>
    </source>
</evidence>
<protein>
    <recommendedName>
        <fullName evidence="3 11">Aspartyl/glutamyl-tRNA(Asn/Gln) amidotransferase subunit B</fullName>
        <shortName evidence="11">Asp/Glu-ADT subunit B</shortName>
        <ecNumber evidence="11">6.3.5.-</ecNumber>
    </recommendedName>
</protein>
<evidence type="ECO:0000256" key="11">
    <source>
        <dbReference type="HAMAP-Rule" id="MF_00121"/>
    </source>
</evidence>
<feature type="domain" description="Asn/Gln amidotransferase" evidence="12">
    <location>
        <begin position="335"/>
        <end position="483"/>
    </location>
</feature>
<proteinExistence type="inferred from homology"/>
<evidence type="ECO:0000313" key="14">
    <source>
        <dbReference type="Proteomes" id="UP000185911"/>
    </source>
</evidence>
<evidence type="ECO:0000256" key="6">
    <source>
        <dbReference type="ARBA" id="ARBA00022840"/>
    </source>
</evidence>
<comment type="catalytic activity">
    <reaction evidence="10 11">
        <text>L-glutamyl-tRNA(Gln) + L-glutamine + ATP + H2O = L-glutaminyl-tRNA(Gln) + L-glutamate + ADP + phosphate + H(+)</text>
        <dbReference type="Rhea" id="RHEA:17521"/>
        <dbReference type="Rhea" id="RHEA-COMP:9681"/>
        <dbReference type="Rhea" id="RHEA-COMP:9684"/>
        <dbReference type="ChEBI" id="CHEBI:15377"/>
        <dbReference type="ChEBI" id="CHEBI:15378"/>
        <dbReference type="ChEBI" id="CHEBI:29985"/>
        <dbReference type="ChEBI" id="CHEBI:30616"/>
        <dbReference type="ChEBI" id="CHEBI:43474"/>
        <dbReference type="ChEBI" id="CHEBI:58359"/>
        <dbReference type="ChEBI" id="CHEBI:78520"/>
        <dbReference type="ChEBI" id="CHEBI:78521"/>
        <dbReference type="ChEBI" id="CHEBI:456216"/>
    </reaction>
</comment>
<dbReference type="InterPro" id="IPR004413">
    <property type="entry name" value="GatB"/>
</dbReference>
<dbReference type="SUPFAM" id="SSF55931">
    <property type="entry name" value="Glutamine synthetase/guanido kinase"/>
    <property type="match status" value="1"/>
</dbReference>
<dbReference type="GO" id="GO:0005524">
    <property type="term" value="F:ATP binding"/>
    <property type="evidence" value="ECO:0007669"/>
    <property type="project" value="UniProtKB-KW"/>
</dbReference>
<dbReference type="NCBIfam" id="TIGR00133">
    <property type="entry name" value="gatB"/>
    <property type="match status" value="1"/>
</dbReference>
<accession>A0A1Q8YIC9</accession>
<dbReference type="FunFam" id="1.10.10.410:FF:000001">
    <property type="entry name" value="Aspartyl/glutamyl-tRNA(Asn/Gln) amidotransferase subunit B"/>
    <property type="match status" value="1"/>
</dbReference>
<dbReference type="InterPro" id="IPR014746">
    <property type="entry name" value="Gln_synth/guanido_kin_cat_dom"/>
</dbReference>
<keyword evidence="14" id="KW-1185">Reference proteome</keyword>